<sequence>MRNTLILAALLAAAPFAASAEGLSYTYVEAGYSRLDPKSDALDGAYVRGSVAIAPQVFVFGGYTRVTDTRYYSIFDDGSHDLTEKYIASDSEIGIGYHMEFTEKLDFVADAAFQRSQLELKSNFLGDRYTTKDHANIGQVTAGVRGKPSARTEAWIKGGYFDGNAMKQGKFVGVLGGQVNVTRTWGLVTEFRFVEHSNQGWLGVRASF</sequence>
<gene>
    <name evidence="2" type="ORF">PIQ37_07960</name>
</gene>
<dbReference type="RefSeq" id="WP_342073049.1">
    <property type="nucleotide sequence ID" value="NZ_JAQJCQ010000005.1"/>
</dbReference>
<evidence type="ECO:0000256" key="1">
    <source>
        <dbReference type="SAM" id="SignalP"/>
    </source>
</evidence>
<feature type="signal peptide" evidence="1">
    <location>
        <begin position="1"/>
        <end position="20"/>
    </location>
</feature>
<evidence type="ECO:0008006" key="4">
    <source>
        <dbReference type="Google" id="ProtNLM"/>
    </source>
</evidence>
<evidence type="ECO:0000313" key="3">
    <source>
        <dbReference type="Proteomes" id="UP001486626"/>
    </source>
</evidence>
<dbReference type="Proteomes" id="UP001486626">
    <property type="component" value="Unassembled WGS sequence"/>
</dbReference>
<keyword evidence="3" id="KW-1185">Reference proteome</keyword>
<accession>A0ABU9L9U7</accession>
<reference evidence="2 3" key="1">
    <citation type="journal article" date="2024" name="FEMS Microbiol. Lett.">
        <title>Xanthomonas protegens sp. nov., a novel rice seed-associated bacterium, provides in vivo protection against X. oryzae pv. oryzae, the bacterial leaf blight pathogen.</title>
        <authorList>
            <person name="Rana R."/>
            <person name="Sharma A."/>
            <person name="Madhavan V.N."/>
            <person name="Korpole S."/>
            <person name="Sonti R.V."/>
            <person name="Patel H.K."/>
            <person name="Patil P.B."/>
        </authorList>
    </citation>
    <scope>NUCLEOTIDE SEQUENCE [LARGE SCALE GENOMIC DNA]</scope>
    <source>
        <strain evidence="2 3">PPL118</strain>
    </source>
</reference>
<protein>
    <recommendedName>
        <fullName evidence="4">Ax21 family protein</fullName>
    </recommendedName>
</protein>
<feature type="chain" id="PRO_5046513306" description="Ax21 family protein" evidence="1">
    <location>
        <begin position="21"/>
        <end position="208"/>
    </location>
</feature>
<name>A0ABU9L9U7_9XANT</name>
<comment type="caution">
    <text evidence="2">The sequence shown here is derived from an EMBL/GenBank/DDBJ whole genome shotgun (WGS) entry which is preliminary data.</text>
</comment>
<dbReference type="EMBL" id="JAQJCQ010000005">
    <property type="protein sequence ID" value="MEL4891357.1"/>
    <property type="molecule type" value="Genomic_DNA"/>
</dbReference>
<organism evidence="2 3">
    <name type="scientific">Xanthomonas protegens</name>
    <dbReference type="NCBI Taxonomy" id="3380705"/>
    <lineage>
        <taxon>Bacteria</taxon>
        <taxon>Pseudomonadati</taxon>
        <taxon>Pseudomonadota</taxon>
        <taxon>Gammaproteobacteria</taxon>
        <taxon>Lysobacterales</taxon>
        <taxon>Lysobacteraceae</taxon>
        <taxon>Xanthomonas</taxon>
    </lineage>
</organism>
<keyword evidence="1" id="KW-0732">Signal</keyword>
<evidence type="ECO:0000313" key="2">
    <source>
        <dbReference type="EMBL" id="MEL4891357.1"/>
    </source>
</evidence>
<proteinExistence type="predicted"/>